<feature type="region of interest" description="Disordered" evidence="10">
    <location>
        <begin position="88"/>
        <end position="107"/>
    </location>
</feature>
<dbReference type="OMA" id="SECREYH"/>
<reference evidence="12" key="1">
    <citation type="submission" date="2013-07" db="EMBL/GenBank/DDBJ databases">
        <title>The genome of Eucalyptus grandis.</title>
        <authorList>
            <person name="Schmutz J."/>
            <person name="Hayes R."/>
            <person name="Myburg A."/>
            <person name="Tuskan G."/>
            <person name="Grattapaglia D."/>
            <person name="Rokhsar D.S."/>
        </authorList>
    </citation>
    <scope>NUCLEOTIDE SEQUENCE</scope>
    <source>
        <tissue evidence="12">Leaf extractions</tissue>
    </source>
</reference>
<keyword evidence="8" id="KW-0539">Nucleus</keyword>
<dbReference type="InterPro" id="IPR004333">
    <property type="entry name" value="SBP_dom"/>
</dbReference>
<organism evidence="12">
    <name type="scientific">Eucalyptus grandis</name>
    <name type="common">Flooded gum</name>
    <dbReference type="NCBI Taxonomy" id="71139"/>
    <lineage>
        <taxon>Eukaryota</taxon>
        <taxon>Viridiplantae</taxon>
        <taxon>Streptophyta</taxon>
        <taxon>Embryophyta</taxon>
        <taxon>Tracheophyta</taxon>
        <taxon>Spermatophyta</taxon>
        <taxon>Magnoliopsida</taxon>
        <taxon>eudicotyledons</taxon>
        <taxon>Gunneridae</taxon>
        <taxon>Pentapetalae</taxon>
        <taxon>rosids</taxon>
        <taxon>malvids</taxon>
        <taxon>Myrtales</taxon>
        <taxon>Myrtaceae</taxon>
        <taxon>Myrtoideae</taxon>
        <taxon>Eucalypteae</taxon>
        <taxon>Eucalyptus</taxon>
    </lineage>
</organism>
<keyword evidence="4" id="KW-0862">Zinc</keyword>
<feature type="domain" description="SBP-type" evidence="11">
    <location>
        <begin position="21"/>
        <end position="98"/>
    </location>
</feature>
<evidence type="ECO:0000256" key="1">
    <source>
        <dbReference type="ARBA" id="ARBA00004123"/>
    </source>
</evidence>
<dbReference type="PROSITE" id="PS51141">
    <property type="entry name" value="ZF_SBP"/>
    <property type="match status" value="1"/>
</dbReference>
<evidence type="ECO:0000256" key="9">
    <source>
        <dbReference type="PROSITE-ProRule" id="PRU00470"/>
    </source>
</evidence>
<dbReference type="Gramene" id="KCW86948">
    <property type="protein sequence ID" value="KCW86948"/>
    <property type="gene ID" value="EUGRSUZ_B03518"/>
</dbReference>
<keyword evidence="3 9" id="KW-0863">Zinc-finger</keyword>
<dbReference type="SMR" id="A0A059D8A9"/>
<proteinExistence type="predicted"/>
<evidence type="ECO:0000256" key="8">
    <source>
        <dbReference type="ARBA" id="ARBA00023242"/>
    </source>
</evidence>
<evidence type="ECO:0000256" key="6">
    <source>
        <dbReference type="ARBA" id="ARBA00023125"/>
    </source>
</evidence>
<dbReference type="EMBL" id="KK198754">
    <property type="protein sequence ID" value="KCW86948.1"/>
    <property type="molecule type" value="Genomic_DNA"/>
</dbReference>
<accession>A0A059D8A9</accession>
<feature type="region of interest" description="Disordered" evidence="10">
    <location>
        <begin position="202"/>
        <end position="223"/>
    </location>
</feature>
<dbReference type="InterPro" id="IPR044817">
    <property type="entry name" value="SBP-like"/>
</dbReference>
<keyword evidence="5" id="KW-0805">Transcription regulation</keyword>
<dbReference type="SUPFAM" id="SSF103612">
    <property type="entry name" value="SBT domain"/>
    <property type="match status" value="1"/>
</dbReference>
<keyword evidence="6" id="KW-0238">DNA-binding</keyword>
<evidence type="ECO:0000256" key="3">
    <source>
        <dbReference type="ARBA" id="ARBA00022771"/>
    </source>
</evidence>
<dbReference type="eggNOG" id="ENOG502QRGA">
    <property type="taxonomic scope" value="Eukaryota"/>
</dbReference>
<keyword evidence="2" id="KW-0479">Metal-binding</keyword>
<comment type="subcellular location">
    <subcellularLocation>
        <location evidence="1">Nucleus</location>
    </subcellularLocation>
</comment>
<dbReference type="InterPro" id="IPR036893">
    <property type="entry name" value="SBP_sf"/>
</dbReference>
<protein>
    <recommendedName>
        <fullName evidence="11">SBP-type domain-containing protein</fullName>
    </recommendedName>
</protein>
<dbReference type="InParanoid" id="A0A059D8A9"/>
<dbReference type="KEGG" id="egr:104433695"/>
<dbReference type="STRING" id="71139.A0A059D8A9"/>
<evidence type="ECO:0000256" key="10">
    <source>
        <dbReference type="SAM" id="MobiDB-lite"/>
    </source>
</evidence>
<dbReference type="GO" id="GO:0000976">
    <property type="term" value="F:transcription cis-regulatory region binding"/>
    <property type="evidence" value="ECO:0000318"/>
    <property type="project" value="GO_Central"/>
</dbReference>
<dbReference type="Gene3D" id="4.10.1100.10">
    <property type="entry name" value="Transcription factor, SBP-box domain"/>
    <property type="match status" value="1"/>
</dbReference>
<dbReference type="OrthoDB" id="514967at2759"/>
<dbReference type="GO" id="GO:0005634">
    <property type="term" value="C:nucleus"/>
    <property type="evidence" value="ECO:0000318"/>
    <property type="project" value="GO_Central"/>
</dbReference>
<evidence type="ECO:0000313" key="12">
    <source>
        <dbReference type="EMBL" id="KCW86948.1"/>
    </source>
</evidence>
<evidence type="ECO:0000259" key="11">
    <source>
        <dbReference type="PROSITE" id="PS51141"/>
    </source>
</evidence>
<dbReference type="FunFam" id="4.10.1100.10:FF:000001">
    <property type="entry name" value="Squamosa promoter-binding-like protein 14"/>
    <property type="match status" value="1"/>
</dbReference>
<dbReference type="PANTHER" id="PTHR31251:SF207">
    <property type="entry name" value="SQUAMOSA PROMOTER-BINDING-LIKE PROTEIN 13A-RELATED"/>
    <property type="match status" value="1"/>
</dbReference>
<evidence type="ECO:0000256" key="2">
    <source>
        <dbReference type="ARBA" id="ARBA00022723"/>
    </source>
</evidence>
<gene>
    <name evidence="12" type="ORF">EUGRSUZ_B03518</name>
</gene>
<dbReference type="GO" id="GO:0008270">
    <property type="term" value="F:zinc ion binding"/>
    <property type="evidence" value="ECO:0007669"/>
    <property type="project" value="UniProtKB-KW"/>
</dbReference>
<dbReference type="AlphaFoldDB" id="A0A059D8A9"/>
<name>A0A059D8A9_EUCGR</name>
<evidence type="ECO:0000256" key="7">
    <source>
        <dbReference type="ARBA" id="ARBA00023163"/>
    </source>
</evidence>
<evidence type="ECO:0000256" key="4">
    <source>
        <dbReference type="ARBA" id="ARBA00022833"/>
    </source>
</evidence>
<dbReference type="GO" id="GO:0001216">
    <property type="term" value="F:DNA-binding transcription activator activity"/>
    <property type="evidence" value="ECO:0000318"/>
    <property type="project" value="GO_Central"/>
</dbReference>
<evidence type="ECO:0000256" key="5">
    <source>
        <dbReference type="ARBA" id="ARBA00023015"/>
    </source>
</evidence>
<dbReference type="PANTHER" id="PTHR31251">
    <property type="entry name" value="SQUAMOSA PROMOTER-BINDING-LIKE PROTEIN 4"/>
    <property type="match status" value="1"/>
</dbReference>
<sequence length="318" mass="34533">MDSSSNGSLKRARAPGFGSQVASCLVDGCDSDLSKCRDYHRRHKVCELHSKTPKVIIRGQEQRFCQQCSRFHSLAEFDDVKRSCRKRLDGHNRRRRKPQPDPLSLTAGRFLPSHQGTRFSPFSGPQMFPASALASCSWPGVVKVEDDTTSYNTPQLINFNERNLSFPGSTSSHFKGHIQFPFLQGTSAAHLGASICKPALNPNSTTGTGGNGNNARSSSSGLNRVVASERALSLLSSPPAENSEKGLSRMMQLVPSTSAQSLTTDLRYNRLGLGKPGNPGMDSESTGSGELHYHGIFQSEHAGLSANGQHQTPSFSWE</sequence>
<dbReference type="Pfam" id="PF03110">
    <property type="entry name" value="SBP"/>
    <property type="match status" value="1"/>
</dbReference>
<keyword evidence="7" id="KW-0804">Transcription</keyword>